<sequence length="153" mass="16949">MTSETIIKDSQIRGLSSLRTSIGYCCCKIIRKGGKYNLKDTDSTVNIVQNTSKDHERRERNQVLEKIAKTLPTTSTPQNSHAQLQTITQSTPSRSTITKQYPSAQSSRTIVTSKTNTSHILNSQQPHPAQQQPALTSSQFTKTKDPDETSTGK</sequence>
<evidence type="ECO:0000313" key="2">
    <source>
        <dbReference type="EMBL" id="CAF0855553.1"/>
    </source>
</evidence>
<dbReference type="OrthoDB" id="10061210at2759"/>
<gene>
    <name evidence="2" type="ORF">GPM918_LOCUS6308</name>
    <name evidence="3" type="ORF">SRO942_LOCUS6308</name>
</gene>
<comment type="caution">
    <text evidence="2">The sequence shown here is derived from an EMBL/GenBank/DDBJ whole genome shotgun (WGS) entry which is preliminary data.</text>
</comment>
<feature type="compositionally biased region" description="Polar residues" evidence="1">
    <location>
        <begin position="71"/>
        <end position="123"/>
    </location>
</feature>
<dbReference type="AlphaFoldDB" id="A0A813WHT4"/>
<dbReference type="EMBL" id="CAJOBC010000965">
    <property type="protein sequence ID" value="CAF3643305.1"/>
    <property type="molecule type" value="Genomic_DNA"/>
</dbReference>
<feature type="compositionally biased region" description="Low complexity" evidence="1">
    <location>
        <begin position="124"/>
        <end position="134"/>
    </location>
</feature>
<protein>
    <submittedName>
        <fullName evidence="2">Uncharacterized protein</fullName>
    </submittedName>
</protein>
<evidence type="ECO:0000256" key="1">
    <source>
        <dbReference type="SAM" id="MobiDB-lite"/>
    </source>
</evidence>
<proteinExistence type="predicted"/>
<dbReference type="Proteomes" id="UP000663829">
    <property type="component" value="Unassembled WGS sequence"/>
</dbReference>
<organism evidence="2 4">
    <name type="scientific">Didymodactylos carnosus</name>
    <dbReference type="NCBI Taxonomy" id="1234261"/>
    <lineage>
        <taxon>Eukaryota</taxon>
        <taxon>Metazoa</taxon>
        <taxon>Spiralia</taxon>
        <taxon>Gnathifera</taxon>
        <taxon>Rotifera</taxon>
        <taxon>Eurotatoria</taxon>
        <taxon>Bdelloidea</taxon>
        <taxon>Philodinida</taxon>
        <taxon>Philodinidae</taxon>
        <taxon>Didymodactylos</taxon>
    </lineage>
</organism>
<name>A0A813WHT4_9BILA</name>
<reference evidence="2" key="1">
    <citation type="submission" date="2021-02" db="EMBL/GenBank/DDBJ databases">
        <authorList>
            <person name="Nowell W R."/>
        </authorList>
    </citation>
    <scope>NUCLEOTIDE SEQUENCE</scope>
</reference>
<evidence type="ECO:0000313" key="3">
    <source>
        <dbReference type="EMBL" id="CAF3643305.1"/>
    </source>
</evidence>
<keyword evidence="4" id="KW-1185">Reference proteome</keyword>
<accession>A0A813WHT4</accession>
<dbReference type="EMBL" id="CAJNOQ010000965">
    <property type="protein sequence ID" value="CAF0855553.1"/>
    <property type="molecule type" value="Genomic_DNA"/>
</dbReference>
<dbReference type="Proteomes" id="UP000681722">
    <property type="component" value="Unassembled WGS sequence"/>
</dbReference>
<feature type="region of interest" description="Disordered" evidence="1">
    <location>
        <begin position="70"/>
        <end position="153"/>
    </location>
</feature>
<evidence type="ECO:0000313" key="4">
    <source>
        <dbReference type="Proteomes" id="UP000663829"/>
    </source>
</evidence>